<feature type="domain" description="Replication protein A 70 kDa DNA-binding subunit B/D first OB fold" evidence="1">
    <location>
        <begin position="4"/>
        <end position="104"/>
    </location>
</feature>
<dbReference type="CDD" id="cd04480">
    <property type="entry name" value="RPA1_DBD_A_like"/>
    <property type="match status" value="1"/>
</dbReference>
<accession>A0ABM0XS58</accession>
<dbReference type="InterPro" id="IPR012340">
    <property type="entry name" value="NA-bd_OB-fold"/>
</dbReference>
<reference evidence="3" key="2">
    <citation type="submission" date="2025-08" db="UniProtKB">
        <authorList>
            <consortium name="RefSeq"/>
        </authorList>
    </citation>
    <scope>IDENTIFICATION</scope>
    <source>
        <tissue evidence="3">Leaf</tissue>
    </source>
</reference>
<evidence type="ECO:0000313" key="3">
    <source>
        <dbReference type="RefSeq" id="XP_010490191.1"/>
    </source>
</evidence>
<name>A0ABM0XS58_CAMSA</name>
<evidence type="ECO:0000259" key="1">
    <source>
        <dbReference type="Pfam" id="PF02721"/>
    </source>
</evidence>
<dbReference type="InterPro" id="IPR003871">
    <property type="entry name" value="RFA1B/D_OB_1st"/>
</dbReference>
<dbReference type="RefSeq" id="XP_010490191.1">
    <property type="nucleotide sequence ID" value="XM_010491889.1"/>
</dbReference>
<dbReference type="SUPFAM" id="SSF50249">
    <property type="entry name" value="Nucleic acid-binding proteins"/>
    <property type="match status" value="1"/>
</dbReference>
<organism evidence="2 3">
    <name type="scientific">Camelina sativa</name>
    <name type="common">False flax</name>
    <name type="synonym">Myagrum sativum</name>
    <dbReference type="NCBI Taxonomy" id="90675"/>
    <lineage>
        <taxon>Eukaryota</taxon>
        <taxon>Viridiplantae</taxon>
        <taxon>Streptophyta</taxon>
        <taxon>Embryophyta</taxon>
        <taxon>Tracheophyta</taxon>
        <taxon>Spermatophyta</taxon>
        <taxon>Magnoliopsida</taxon>
        <taxon>eudicotyledons</taxon>
        <taxon>Gunneridae</taxon>
        <taxon>Pentapetalae</taxon>
        <taxon>rosids</taxon>
        <taxon>malvids</taxon>
        <taxon>Brassicales</taxon>
        <taxon>Brassicaceae</taxon>
        <taxon>Camelineae</taxon>
        <taxon>Camelina</taxon>
    </lineage>
</organism>
<dbReference type="Gene3D" id="2.40.50.140">
    <property type="entry name" value="Nucleic acid-binding proteins"/>
    <property type="match status" value="2"/>
</dbReference>
<proteinExistence type="predicted"/>
<dbReference type="Proteomes" id="UP000694864">
    <property type="component" value="Chromosome 19"/>
</dbReference>
<keyword evidence="2" id="KW-1185">Reference proteome</keyword>
<dbReference type="CDD" id="cd04481">
    <property type="entry name" value="RPA1_DBD_B_like"/>
    <property type="match status" value="1"/>
</dbReference>
<gene>
    <name evidence="3" type="primary">LOC104767926</name>
</gene>
<reference evidence="2" key="1">
    <citation type="journal article" date="2014" name="Nat. Commun.">
        <title>The emerging biofuel crop Camelina sativa retains a highly undifferentiated hexaploid genome structure.</title>
        <authorList>
            <person name="Kagale S."/>
            <person name="Koh C."/>
            <person name="Nixon J."/>
            <person name="Bollina V."/>
            <person name="Clarke W.E."/>
            <person name="Tuteja R."/>
            <person name="Spillane C."/>
            <person name="Robinson S.J."/>
            <person name="Links M.G."/>
            <person name="Clarke C."/>
            <person name="Higgins E.E."/>
            <person name="Huebert T."/>
            <person name="Sharpe A.G."/>
            <person name="Parkin I.A."/>
        </authorList>
    </citation>
    <scope>NUCLEOTIDE SEQUENCE [LARGE SCALE GENOMIC DNA]</scope>
    <source>
        <strain evidence="2">cv. DH55</strain>
    </source>
</reference>
<sequence>MARFVFLTKLNPSTMQWTICVKVFRSWQVKNCLDDVSRELILVDEEGSFGHATIPASLYGLPNFVMSENQSYVIEGFEVKEDKEQIQKTNLGYRIFFTDKTVINLASDPIICKPFNNVGFKRIYDNDFHGRWPYDIIIRVLRVGNLFEEVPPDKEWNELFVDLENIEDDRLSCRLPKPYANDFFNEWIHCVGDIICVIRFARIERNQDSIMVTTVHICTRVMINPPCPQVTQLRDAFDDLES</sequence>
<protein>
    <submittedName>
        <fullName evidence="3">Uncharacterized protein LOC104767926</fullName>
    </submittedName>
</protein>
<dbReference type="Pfam" id="PF02721">
    <property type="entry name" value="DUF223"/>
    <property type="match status" value="1"/>
</dbReference>
<dbReference type="GeneID" id="104767926"/>
<evidence type="ECO:0000313" key="2">
    <source>
        <dbReference type="Proteomes" id="UP000694864"/>
    </source>
</evidence>